<protein>
    <submittedName>
        <fullName evidence="2">Uncharacterized protein</fullName>
    </submittedName>
</protein>
<name>A0A6C0H6I2_9ZZZZ</name>
<keyword evidence="1" id="KW-1133">Transmembrane helix</keyword>
<feature type="transmembrane region" description="Helical" evidence="1">
    <location>
        <begin position="12"/>
        <end position="41"/>
    </location>
</feature>
<sequence length="74" mass="8455">MVSKIMSLLFELLANTISITSGIFIGFYIGNFVGLKIFYYLGCCYPIENLKIKLEINPNNIKTEICDENKIKNE</sequence>
<evidence type="ECO:0000256" key="1">
    <source>
        <dbReference type="SAM" id="Phobius"/>
    </source>
</evidence>
<keyword evidence="1" id="KW-0812">Transmembrane</keyword>
<evidence type="ECO:0000313" key="2">
    <source>
        <dbReference type="EMBL" id="QHT75826.1"/>
    </source>
</evidence>
<keyword evidence="1" id="KW-0472">Membrane</keyword>
<organism evidence="2">
    <name type="scientific">viral metagenome</name>
    <dbReference type="NCBI Taxonomy" id="1070528"/>
    <lineage>
        <taxon>unclassified sequences</taxon>
        <taxon>metagenomes</taxon>
        <taxon>organismal metagenomes</taxon>
    </lineage>
</organism>
<reference evidence="2" key="1">
    <citation type="journal article" date="2020" name="Nature">
        <title>Giant virus diversity and host interactions through global metagenomics.</title>
        <authorList>
            <person name="Schulz F."/>
            <person name="Roux S."/>
            <person name="Paez-Espino D."/>
            <person name="Jungbluth S."/>
            <person name="Walsh D.A."/>
            <person name="Denef V.J."/>
            <person name="McMahon K.D."/>
            <person name="Konstantinidis K.T."/>
            <person name="Eloe-Fadrosh E.A."/>
            <person name="Kyrpides N.C."/>
            <person name="Woyke T."/>
        </authorList>
    </citation>
    <scope>NUCLEOTIDE SEQUENCE</scope>
    <source>
        <strain evidence="2">GVMAG-M-3300023179-71</strain>
    </source>
</reference>
<accession>A0A6C0H6I2</accession>
<dbReference type="AlphaFoldDB" id="A0A6C0H6I2"/>
<dbReference type="EMBL" id="MN739883">
    <property type="protein sequence ID" value="QHT75826.1"/>
    <property type="molecule type" value="Genomic_DNA"/>
</dbReference>
<proteinExistence type="predicted"/>